<evidence type="ECO:0000256" key="4">
    <source>
        <dbReference type="ARBA" id="ARBA00022691"/>
    </source>
</evidence>
<reference evidence="7" key="1">
    <citation type="submission" date="2022-03" db="EMBL/GenBank/DDBJ databases">
        <title>A functionally conserved STORR gene fusion in Papaver species that diverged 16.8 million years ago.</title>
        <authorList>
            <person name="Catania T."/>
        </authorList>
    </citation>
    <scope>NUCLEOTIDE SEQUENCE</scope>
    <source>
        <strain evidence="7">S-191538</strain>
    </source>
</reference>
<evidence type="ECO:0008006" key="9">
    <source>
        <dbReference type="Google" id="ProtNLM"/>
    </source>
</evidence>
<evidence type="ECO:0000256" key="1">
    <source>
        <dbReference type="ARBA" id="ARBA00022552"/>
    </source>
</evidence>
<keyword evidence="4" id="KW-0949">S-adenosyl-L-methionine</keyword>
<evidence type="ECO:0000313" key="7">
    <source>
        <dbReference type="EMBL" id="MCL7033313.1"/>
    </source>
</evidence>
<evidence type="ECO:0000256" key="3">
    <source>
        <dbReference type="ARBA" id="ARBA00022679"/>
    </source>
</evidence>
<accession>A0AA41SGG6</accession>
<dbReference type="Pfam" id="PF11861">
    <property type="entry name" value="DUF3381"/>
    <property type="match status" value="1"/>
</dbReference>
<name>A0AA41SGG6_PAPNU</name>
<dbReference type="Pfam" id="PF01728">
    <property type="entry name" value="FtsJ"/>
    <property type="match status" value="1"/>
</dbReference>
<proteinExistence type="predicted"/>
<dbReference type="GO" id="GO:0016435">
    <property type="term" value="F:rRNA (guanine) methyltransferase activity"/>
    <property type="evidence" value="ECO:0007669"/>
    <property type="project" value="TreeGrafter"/>
</dbReference>
<evidence type="ECO:0000259" key="6">
    <source>
        <dbReference type="Pfam" id="PF11861"/>
    </source>
</evidence>
<gene>
    <name evidence="7" type="ORF">MKW94_010035</name>
</gene>
<organism evidence="7 8">
    <name type="scientific">Papaver nudicaule</name>
    <name type="common">Iceland poppy</name>
    <dbReference type="NCBI Taxonomy" id="74823"/>
    <lineage>
        <taxon>Eukaryota</taxon>
        <taxon>Viridiplantae</taxon>
        <taxon>Streptophyta</taxon>
        <taxon>Embryophyta</taxon>
        <taxon>Tracheophyta</taxon>
        <taxon>Spermatophyta</taxon>
        <taxon>Magnoliopsida</taxon>
        <taxon>Ranunculales</taxon>
        <taxon>Papaveraceae</taxon>
        <taxon>Papaveroideae</taxon>
        <taxon>Papaver</taxon>
    </lineage>
</organism>
<evidence type="ECO:0000313" key="8">
    <source>
        <dbReference type="Proteomes" id="UP001177140"/>
    </source>
</evidence>
<evidence type="ECO:0000256" key="2">
    <source>
        <dbReference type="ARBA" id="ARBA00022603"/>
    </source>
</evidence>
<dbReference type="InterPro" id="IPR024576">
    <property type="entry name" value="rRNA_MeTfrase_Spb1_DUF3381"/>
</dbReference>
<dbReference type="Gene3D" id="3.40.50.150">
    <property type="entry name" value="Vaccinia Virus protein VP39"/>
    <property type="match status" value="1"/>
</dbReference>
<evidence type="ECO:0000259" key="5">
    <source>
        <dbReference type="Pfam" id="PF01728"/>
    </source>
</evidence>
<protein>
    <recommendedName>
        <fullName evidence="9">Ribosomal RNA methyltransferase FtsJ domain-containing protein</fullName>
    </recommendedName>
</protein>
<sequence length="259" mass="29195">MAENGVTGFDIVMRGALSPSHNATTWDQASLLTESIKLATEFLALDGTFITKMFDGAEDYTPMLYCLEQLCCKVVVTKPSSTSAETYIVALNYKAPEKINPRLLVARNLFSINEDIPTVKTKRIYSGGASTSYSDEESVAGRAVLASDFVWSETPLEVLGIAYSLSFDDDACLSLKNHNLTTKMVKMICKDLRVMDKQRFKCLMKWRLDVREALSYAQKAIAADAKDENKGNNDEMPTELEFSLKRYFDKQKRKMKRRN</sequence>
<keyword evidence="8" id="KW-1185">Reference proteome</keyword>
<dbReference type="EMBL" id="JAJJMA010133256">
    <property type="protein sequence ID" value="MCL7033313.1"/>
    <property type="molecule type" value="Genomic_DNA"/>
</dbReference>
<keyword evidence="1" id="KW-0698">rRNA processing</keyword>
<dbReference type="GO" id="GO:0008650">
    <property type="term" value="F:rRNA (uridine-2'-O-)-methyltransferase activity"/>
    <property type="evidence" value="ECO:0007669"/>
    <property type="project" value="TreeGrafter"/>
</dbReference>
<dbReference type="AlphaFoldDB" id="A0AA41SGG6"/>
<dbReference type="GO" id="GO:0005730">
    <property type="term" value="C:nucleolus"/>
    <property type="evidence" value="ECO:0007669"/>
    <property type="project" value="TreeGrafter"/>
</dbReference>
<dbReference type="PANTHER" id="PTHR10920">
    <property type="entry name" value="RIBOSOMAL RNA METHYLTRANSFERASE"/>
    <property type="match status" value="1"/>
</dbReference>
<feature type="domain" description="Ribosomal RNA methyltransferase FtsJ" evidence="5">
    <location>
        <begin position="18"/>
        <end position="93"/>
    </location>
</feature>
<dbReference type="GO" id="GO:0000463">
    <property type="term" value="P:maturation of LSU-rRNA from tricistronic rRNA transcript (SSU-rRNA, 5.8S rRNA, LSU-rRNA)"/>
    <property type="evidence" value="ECO:0007669"/>
    <property type="project" value="TreeGrafter"/>
</dbReference>
<dbReference type="InterPro" id="IPR002877">
    <property type="entry name" value="RNA_MeTrfase_FtsJ_dom"/>
</dbReference>
<dbReference type="InterPro" id="IPR050082">
    <property type="entry name" value="RNA_methyltr_RlmE"/>
</dbReference>
<keyword evidence="3" id="KW-0808">Transferase</keyword>
<dbReference type="GO" id="GO:0030687">
    <property type="term" value="C:preribosome, large subunit precursor"/>
    <property type="evidence" value="ECO:0007669"/>
    <property type="project" value="TreeGrafter"/>
</dbReference>
<dbReference type="Proteomes" id="UP001177140">
    <property type="component" value="Unassembled WGS sequence"/>
</dbReference>
<dbReference type="PANTHER" id="PTHR10920:SF13">
    <property type="entry name" value="PRE-RRNA 2'-O-RIBOSE RNA METHYLTRANSFERASE FTSJ3"/>
    <property type="match status" value="1"/>
</dbReference>
<feature type="domain" description="DUF3381" evidence="6">
    <location>
        <begin position="133"/>
        <end position="257"/>
    </location>
</feature>
<keyword evidence="2" id="KW-0489">Methyltransferase</keyword>
<dbReference type="GO" id="GO:0000466">
    <property type="term" value="P:maturation of 5.8S rRNA from tricistronic rRNA transcript (SSU-rRNA, 5.8S rRNA, LSU-rRNA)"/>
    <property type="evidence" value="ECO:0007669"/>
    <property type="project" value="TreeGrafter"/>
</dbReference>
<dbReference type="InterPro" id="IPR029063">
    <property type="entry name" value="SAM-dependent_MTases_sf"/>
</dbReference>
<comment type="caution">
    <text evidence="7">The sequence shown here is derived from an EMBL/GenBank/DDBJ whole genome shotgun (WGS) entry which is preliminary data.</text>
</comment>